<gene>
    <name evidence="2" type="ORF">D3272_14660</name>
</gene>
<keyword evidence="3" id="KW-1185">Reference proteome</keyword>
<dbReference type="Proteomes" id="UP000289411">
    <property type="component" value="Unassembled WGS sequence"/>
</dbReference>
<protein>
    <submittedName>
        <fullName evidence="2">Uncharacterized protein</fullName>
    </submittedName>
</protein>
<name>A0A4Q2REH9_9HYPH</name>
<evidence type="ECO:0000256" key="1">
    <source>
        <dbReference type="SAM" id="Coils"/>
    </source>
</evidence>
<reference evidence="2 3" key="2">
    <citation type="submission" date="2019-02" db="EMBL/GenBank/DDBJ databases">
        <title>'Lichenibacterium ramalinii' gen. nov. sp. nov., 'Lichenibacterium minor' gen. nov. sp. nov.</title>
        <authorList>
            <person name="Pankratov T."/>
        </authorList>
    </citation>
    <scope>NUCLEOTIDE SEQUENCE [LARGE SCALE GENOMIC DNA]</scope>
    <source>
        <strain evidence="2 3">RmlP001</strain>
    </source>
</reference>
<reference evidence="2 3" key="1">
    <citation type="submission" date="2018-09" db="EMBL/GenBank/DDBJ databases">
        <authorList>
            <person name="Grouzdev D.S."/>
            <person name="Krutkina M.S."/>
        </authorList>
    </citation>
    <scope>NUCLEOTIDE SEQUENCE [LARGE SCALE GENOMIC DNA]</scope>
    <source>
        <strain evidence="2 3">RmlP001</strain>
    </source>
</reference>
<proteinExistence type="predicted"/>
<feature type="coiled-coil region" evidence="1">
    <location>
        <begin position="21"/>
        <end position="62"/>
    </location>
</feature>
<evidence type="ECO:0000313" key="3">
    <source>
        <dbReference type="Proteomes" id="UP000289411"/>
    </source>
</evidence>
<dbReference type="AlphaFoldDB" id="A0A4Q2REH9"/>
<comment type="caution">
    <text evidence="2">The sequence shown here is derived from an EMBL/GenBank/DDBJ whole genome shotgun (WGS) entry which is preliminary data.</text>
</comment>
<dbReference type="RefSeq" id="WP_129219963.1">
    <property type="nucleotide sequence ID" value="NZ_QYBC01000012.1"/>
</dbReference>
<dbReference type="OrthoDB" id="10003573at2"/>
<dbReference type="EMBL" id="QYBC01000012">
    <property type="protein sequence ID" value="RYB03846.1"/>
    <property type="molecule type" value="Genomic_DNA"/>
</dbReference>
<organism evidence="2 3">
    <name type="scientific">Lichenibacterium ramalinae</name>
    <dbReference type="NCBI Taxonomy" id="2316527"/>
    <lineage>
        <taxon>Bacteria</taxon>
        <taxon>Pseudomonadati</taxon>
        <taxon>Pseudomonadota</taxon>
        <taxon>Alphaproteobacteria</taxon>
        <taxon>Hyphomicrobiales</taxon>
        <taxon>Lichenihabitantaceae</taxon>
        <taxon>Lichenibacterium</taxon>
    </lineage>
</organism>
<keyword evidence="1" id="KW-0175">Coiled coil</keyword>
<accession>A0A4Q2REH9</accession>
<evidence type="ECO:0000313" key="2">
    <source>
        <dbReference type="EMBL" id="RYB03846.1"/>
    </source>
</evidence>
<sequence>MAGRGVTGAGPETDEAAALRVRRLALDNDDLRAENARLKGSIAQKQEEILALGERLGQLQARLDTVHRVAAWGRLRRLNPLRSLLRRMG</sequence>